<dbReference type="EMBL" id="CM010719">
    <property type="protein sequence ID" value="RZC60951.1"/>
    <property type="molecule type" value="Genomic_DNA"/>
</dbReference>
<dbReference type="PROSITE" id="PS51450">
    <property type="entry name" value="LRR"/>
    <property type="match status" value="2"/>
</dbReference>
<accession>A0A4Y7JLV3</accession>
<keyword evidence="4" id="KW-1185">Reference proteome</keyword>
<evidence type="ECO:0000256" key="2">
    <source>
        <dbReference type="ARBA" id="ARBA00022737"/>
    </source>
</evidence>
<reference evidence="3 4" key="1">
    <citation type="journal article" date="2018" name="Science">
        <title>The opium poppy genome and morphinan production.</title>
        <authorList>
            <person name="Guo L."/>
            <person name="Winzer T."/>
            <person name="Yang X."/>
            <person name="Li Y."/>
            <person name="Ning Z."/>
            <person name="He Z."/>
            <person name="Teodor R."/>
            <person name="Lu Y."/>
            <person name="Bowser T.A."/>
            <person name="Graham I.A."/>
            <person name="Ye K."/>
        </authorList>
    </citation>
    <scope>NUCLEOTIDE SEQUENCE [LARGE SCALE GENOMIC DNA]</scope>
    <source>
        <strain evidence="4">cv. HN1</strain>
        <tissue evidence="3">Leaves</tissue>
    </source>
</reference>
<dbReference type="Gene3D" id="3.80.10.10">
    <property type="entry name" value="Ribonuclease Inhibitor"/>
    <property type="match status" value="1"/>
</dbReference>
<proteinExistence type="predicted"/>
<organism evidence="3 4">
    <name type="scientific">Papaver somniferum</name>
    <name type="common">Opium poppy</name>
    <dbReference type="NCBI Taxonomy" id="3469"/>
    <lineage>
        <taxon>Eukaryota</taxon>
        <taxon>Viridiplantae</taxon>
        <taxon>Streptophyta</taxon>
        <taxon>Embryophyta</taxon>
        <taxon>Tracheophyta</taxon>
        <taxon>Spermatophyta</taxon>
        <taxon>Magnoliopsida</taxon>
        <taxon>Ranunculales</taxon>
        <taxon>Papaveraceae</taxon>
        <taxon>Papaveroideae</taxon>
        <taxon>Papaver</taxon>
    </lineage>
</organism>
<protein>
    <submittedName>
        <fullName evidence="3">Uncharacterized protein</fullName>
    </submittedName>
</protein>
<dbReference type="AlphaFoldDB" id="A0A4Y7JLV3"/>
<dbReference type="SUPFAM" id="SSF52058">
    <property type="entry name" value="L domain-like"/>
    <property type="match status" value="1"/>
</dbReference>
<dbReference type="Proteomes" id="UP000316621">
    <property type="component" value="Chromosome 5"/>
</dbReference>
<name>A0A4Y7JLV3_PAPSO</name>
<keyword evidence="2" id="KW-0677">Repeat</keyword>
<evidence type="ECO:0000313" key="3">
    <source>
        <dbReference type="EMBL" id="RZC60951.1"/>
    </source>
</evidence>
<sequence length="467" mass="51897">MGCFSSKEGDSKASRIARWRSTGIVALRDSKLKIFPNEVLDMDRVVRTIDLTNNKIIDIPMGISRLINMQRLVLADNLIERLPVNLGKLQSLKVLTLDGNQLTTLPDELGMLVRLERLSVSRNLLTGLPETIGSLRSLSLLNVSNNKLQSLPESIGSCFSMEELQANDNYIDELPSSVCNLVHLKSLCLDNNAVKQIPLNLLKECKALQNISLHDNPISMDQFQRLEGYQEFETRRKKKFDKQIDSNVMMNSKGLDVGKTWCTKGLLVMKRIMSFHVSTIDNQKTTVINYLRFLRFQPAVMSIRILCFSVGGDESFCKSQGGKSIINVTELPDEAHKVIETHIPAVIPRSTWVSSSASIEASTLEEAGKLSFFPEVSEAGCSKRDLVQHDELYTALLNSPPPKLVPVGSDHQAIIPQCTGSNVMADNSNLENLVGTCLLPLSDSEALFSDILERVDQIIVFAQIRVA</sequence>
<dbReference type="SMART" id="SM00364">
    <property type="entry name" value="LRR_BAC"/>
    <property type="match status" value="4"/>
</dbReference>
<dbReference type="InterPro" id="IPR050216">
    <property type="entry name" value="LRR_domain-containing"/>
</dbReference>
<dbReference type="PANTHER" id="PTHR48051">
    <property type="match status" value="1"/>
</dbReference>
<dbReference type="InterPro" id="IPR032675">
    <property type="entry name" value="LRR_dom_sf"/>
</dbReference>
<dbReference type="Gramene" id="RZC60951">
    <property type="protein sequence ID" value="RZC60951"/>
    <property type="gene ID" value="C5167_022719"/>
</dbReference>
<dbReference type="PANTHER" id="PTHR48051:SF1">
    <property type="entry name" value="RAS SUPPRESSOR PROTEIN 1"/>
    <property type="match status" value="1"/>
</dbReference>
<evidence type="ECO:0000313" key="4">
    <source>
        <dbReference type="Proteomes" id="UP000316621"/>
    </source>
</evidence>
<dbReference type="Pfam" id="PF13855">
    <property type="entry name" value="LRR_8"/>
    <property type="match status" value="1"/>
</dbReference>
<dbReference type="SMART" id="SM00369">
    <property type="entry name" value="LRR_TYP"/>
    <property type="match status" value="5"/>
</dbReference>
<gene>
    <name evidence="3" type="ORF">C5167_022719</name>
</gene>
<dbReference type="InterPro" id="IPR003591">
    <property type="entry name" value="Leu-rich_rpt_typical-subtyp"/>
</dbReference>
<keyword evidence="1" id="KW-0433">Leucine-rich repeat</keyword>
<dbReference type="InterPro" id="IPR001611">
    <property type="entry name" value="Leu-rich_rpt"/>
</dbReference>
<evidence type="ECO:0000256" key="1">
    <source>
        <dbReference type="ARBA" id="ARBA00022614"/>
    </source>
</evidence>
<dbReference type="GO" id="GO:0005737">
    <property type="term" value="C:cytoplasm"/>
    <property type="evidence" value="ECO:0007669"/>
    <property type="project" value="TreeGrafter"/>
</dbReference>
<dbReference type="STRING" id="3469.A0A4Y7JLV3"/>